<gene>
    <name evidence="8" type="ORF">MAR_000983</name>
</gene>
<evidence type="ECO:0000313" key="8">
    <source>
        <dbReference type="EMBL" id="WAR19145.1"/>
    </source>
</evidence>
<accession>A0ABY7FAE4</accession>
<feature type="region of interest" description="Disordered" evidence="6">
    <location>
        <begin position="91"/>
        <end position="117"/>
    </location>
</feature>
<proteinExistence type="predicted"/>
<feature type="compositionally biased region" description="Pro residues" evidence="6">
    <location>
        <begin position="99"/>
        <end position="112"/>
    </location>
</feature>
<evidence type="ECO:0000256" key="5">
    <source>
        <dbReference type="ARBA" id="ARBA00022859"/>
    </source>
</evidence>
<reference evidence="8" key="1">
    <citation type="submission" date="2022-11" db="EMBL/GenBank/DDBJ databases">
        <title>Centuries of genome instability and evolution in soft-shell clam transmissible cancer (bioRxiv).</title>
        <authorList>
            <person name="Hart S.F.M."/>
            <person name="Yonemitsu M.A."/>
            <person name="Giersch R.M."/>
            <person name="Beal B.F."/>
            <person name="Arriagada G."/>
            <person name="Davis B.W."/>
            <person name="Ostrander E.A."/>
            <person name="Goff S.P."/>
            <person name="Metzger M.J."/>
        </authorList>
    </citation>
    <scope>NUCLEOTIDE SEQUENCE</scope>
    <source>
        <strain evidence="8">MELC-2E11</strain>
        <tissue evidence="8">Siphon/mantle</tissue>
    </source>
</reference>
<keyword evidence="9" id="KW-1185">Reference proteome</keyword>
<sequence>MAPTVREFIKPLELLPNLMNDQVINSDDKENIEQRQRNEGDISATDLLLERITCKSQFGYRSLRNALSATKQTDVAKMLDMKSIDLQENSLSTGRTRNLPPPHTRPVPPIPPIETKKDANEDNAYKDFRIKDALWESNAATMGKDADILKIWYRYIPTRYTRQVHRKSGDGAAELTERDRWILMNFAWLRAEKKTTASVHKEDKALAASVDDGNDVQSEDPTDTETVTNTRDGAPLLKVSKIVHQKGQEEKRLLSNIAEREEQFIAFETKELALLASSNFTERTRYADWAKEVMVNIHPANVLVCCTPIWGIVKSFLILRPCSATTILNTAKEAVSIVPHSRPRNIAHKRHVAAPASAVANNRSREHVEVAVTAFISCKGADYWTATDKTSGPWTFTSCRYNRIRRQRRHPVCRTGIAFIKKC</sequence>
<keyword evidence="3" id="KW-0399">Innate immunity</keyword>
<evidence type="ECO:0000256" key="2">
    <source>
        <dbReference type="ARBA" id="ARBA00022553"/>
    </source>
</evidence>
<evidence type="ECO:0000313" key="9">
    <source>
        <dbReference type="Proteomes" id="UP001164746"/>
    </source>
</evidence>
<evidence type="ECO:0000256" key="1">
    <source>
        <dbReference type="ARBA" id="ARBA00022499"/>
    </source>
</evidence>
<feature type="compositionally biased region" description="Acidic residues" evidence="6">
    <location>
        <begin position="212"/>
        <end position="223"/>
    </location>
</feature>
<evidence type="ECO:0000259" key="7">
    <source>
        <dbReference type="Pfam" id="PF16739"/>
    </source>
</evidence>
<evidence type="ECO:0000256" key="4">
    <source>
        <dbReference type="ARBA" id="ARBA00022843"/>
    </source>
</evidence>
<dbReference type="Gene3D" id="1.10.533.10">
    <property type="entry name" value="Death Domain, Fas"/>
    <property type="match status" value="1"/>
</dbReference>
<organism evidence="8 9">
    <name type="scientific">Mya arenaria</name>
    <name type="common">Soft-shell clam</name>
    <dbReference type="NCBI Taxonomy" id="6604"/>
    <lineage>
        <taxon>Eukaryota</taxon>
        <taxon>Metazoa</taxon>
        <taxon>Spiralia</taxon>
        <taxon>Lophotrochozoa</taxon>
        <taxon>Mollusca</taxon>
        <taxon>Bivalvia</taxon>
        <taxon>Autobranchia</taxon>
        <taxon>Heteroconchia</taxon>
        <taxon>Euheterodonta</taxon>
        <taxon>Imparidentia</taxon>
        <taxon>Neoheterodontei</taxon>
        <taxon>Myida</taxon>
        <taxon>Myoidea</taxon>
        <taxon>Myidae</taxon>
        <taxon>Mya</taxon>
    </lineage>
</organism>
<keyword evidence="4" id="KW-0832">Ubl conjugation</keyword>
<keyword evidence="2" id="KW-0597">Phosphoprotein</keyword>
<dbReference type="InterPro" id="IPR011029">
    <property type="entry name" value="DEATH-like_dom_sf"/>
</dbReference>
<feature type="region of interest" description="Disordered" evidence="6">
    <location>
        <begin position="206"/>
        <end position="230"/>
    </location>
</feature>
<feature type="domain" description="Caspase recruitment" evidence="7">
    <location>
        <begin position="2"/>
        <end position="80"/>
    </location>
</feature>
<evidence type="ECO:0000256" key="6">
    <source>
        <dbReference type="SAM" id="MobiDB-lite"/>
    </source>
</evidence>
<protein>
    <recommendedName>
        <fullName evidence="7">Caspase recruitment domain-containing protein</fullName>
    </recommendedName>
</protein>
<keyword evidence="1" id="KW-1017">Isopeptide bond</keyword>
<name>A0ABY7FAE4_MYAAR</name>
<dbReference type="Pfam" id="PF16739">
    <property type="entry name" value="CARD_2"/>
    <property type="match status" value="1"/>
</dbReference>
<dbReference type="InterPro" id="IPR031964">
    <property type="entry name" value="CARD_dom"/>
</dbReference>
<dbReference type="EMBL" id="CP111022">
    <property type="protein sequence ID" value="WAR19145.1"/>
    <property type="molecule type" value="Genomic_DNA"/>
</dbReference>
<keyword evidence="5" id="KW-0391">Immunity</keyword>
<evidence type="ECO:0000256" key="3">
    <source>
        <dbReference type="ARBA" id="ARBA00022588"/>
    </source>
</evidence>
<dbReference type="Proteomes" id="UP001164746">
    <property type="component" value="Chromosome 11"/>
</dbReference>